<organism evidence="1">
    <name type="scientific">Arundo donax</name>
    <name type="common">Giant reed</name>
    <name type="synonym">Donax arundinaceus</name>
    <dbReference type="NCBI Taxonomy" id="35708"/>
    <lineage>
        <taxon>Eukaryota</taxon>
        <taxon>Viridiplantae</taxon>
        <taxon>Streptophyta</taxon>
        <taxon>Embryophyta</taxon>
        <taxon>Tracheophyta</taxon>
        <taxon>Spermatophyta</taxon>
        <taxon>Magnoliopsida</taxon>
        <taxon>Liliopsida</taxon>
        <taxon>Poales</taxon>
        <taxon>Poaceae</taxon>
        <taxon>PACMAD clade</taxon>
        <taxon>Arundinoideae</taxon>
        <taxon>Arundineae</taxon>
        <taxon>Arundo</taxon>
    </lineage>
</organism>
<proteinExistence type="predicted"/>
<dbReference type="EMBL" id="GBRH01238156">
    <property type="protein sequence ID" value="JAD59739.1"/>
    <property type="molecule type" value="Transcribed_RNA"/>
</dbReference>
<reference evidence="1" key="2">
    <citation type="journal article" date="2015" name="Data Brief">
        <title>Shoot transcriptome of the giant reed, Arundo donax.</title>
        <authorList>
            <person name="Barrero R.A."/>
            <person name="Guerrero F.D."/>
            <person name="Moolhuijzen P."/>
            <person name="Goolsby J.A."/>
            <person name="Tidwell J."/>
            <person name="Bellgard S.E."/>
            <person name="Bellgard M.I."/>
        </authorList>
    </citation>
    <scope>NUCLEOTIDE SEQUENCE</scope>
    <source>
        <tissue evidence="1">Shoot tissue taken approximately 20 cm above the soil surface</tissue>
    </source>
</reference>
<accession>A0A0A9B6W8</accession>
<protein>
    <submittedName>
        <fullName evidence="1">Uncharacterized protein</fullName>
    </submittedName>
</protein>
<evidence type="ECO:0000313" key="1">
    <source>
        <dbReference type="EMBL" id="JAD59739.1"/>
    </source>
</evidence>
<name>A0A0A9B6W8_ARUDO</name>
<sequence>MLLIIQVYSHLNDSSVKLCKLNLFLKNDLA</sequence>
<reference evidence="1" key="1">
    <citation type="submission" date="2014-09" db="EMBL/GenBank/DDBJ databases">
        <authorList>
            <person name="Magalhaes I.L.F."/>
            <person name="Oliveira U."/>
            <person name="Santos F.R."/>
            <person name="Vidigal T.H.D.A."/>
            <person name="Brescovit A.D."/>
            <person name="Santos A.J."/>
        </authorList>
    </citation>
    <scope>NUCLEOTIDE SEQUENCE</scope>
    <source>
        <tissue evidence="1">Shoot tissue taken approximately 20 cm above the soil surface</tissue>
    </source>
</reference>
<dbReference type="AlphaFoldDB" id="A0A0A9B6W8"/>